<evidence type="ECO:0000256" key="2">
    <source>
        <dbReference type="ARBA" id="ARBA00022679"/>
    </source>
</evidence>
<dbReference type="SUPFAM" id="SSF53850">
    <property type="entry name" value="Periplasmic binding protein-like II"/>
    <property type="match status" value="1"/>
</dbReference>
<dbReference type="KEGG" id="sazo:D1868_00865"/>
<dbReference type="InterPro" id="IPR022417">
    <property type="entry name" value="Porphobilin_deaminase_N"/>
</dbReference>
<dbReference type="Gene3D" id="3.40.190.10">
    <property type="entry name" value="Periplasmic binding protein-like II"/>
    <property type="match status" value="2"/>
</dbReference>
<dbReference type="Pfam" id="PF03900">
    <property type="entry name" value="Porphobil_deamC"/>
    <property type="match status" value="1"/>
</dbReference>
<dbReference type="SUPFAM" id="SSF54782">
    <property type="entry name" value="Porphobilinogen deaminase (hydroxymethylbilane synthase), C-terminal domain"/>
    <property type="match status" value="1"/>
</dbReference>
<dbReference type="GO" id="GO:0005737">
    <property type="term" value="C:cytoplasm"/>
    <property type="evidence" value="ECO:0007669"/>
    <property type="project" value="UniProtKB-UniRule"/>
</dbReference>
<protein>
    <recommendedName>
        <fullName evidence="4">Probable porphobilinogen deaminase</fullName>
        <shortName evidence="4">PBG</shortName>
        <ecNumber evidence="4">2.5.1.61</ecNumber>
    </recommendedName>
    <alternativeName>
        <fullName evidence="4">Hydroxymethylbilane synthase</fullName>
        <shortName evidence="4">HMBS</shortName>
    </alternativeName>
    <alternativeName>
        <fullName evidence="4">Pre-uroporphyrinogen synthase</fullName>
    </alternativeName>
</protein>
<organism evidence="7 8">
    <name type="scientific">Stygiolobus azoricus</name>
    <dbReference type="NCBI Taxonomy" id="41675"/>
    <lineage>
        <taxon>Archaea</taxon>
        <taxon>Thermoproteota</taxon>
        <taxon>Thermoprotei</taxon>
        <taxon>Sulfolobales</taxon>
        <taxon>Sulfolobaceae</taxon>
        <taxon>Stygiolobus</taxon>
    </lineage>
</organism>
<comment type="function">
    <text evidence="4">Tetrapolymerization of the monopyrrole PBG into the hydroxymethylbilane pre-uroporphyrinogen in several discrete steps.</text>
</comment>
<evidence type="ECO:0000256" key="4">
    <source>
        <dbReference type="HAMAP-Rule" id="MF_00260"/>
    </source>
</evidence>
<dbReference type="Proteomes" id="UP000423396">
    <property type="component" value="Chromosome"/>
</dbReference>
<dbReference type="PIRSF" id="PIRSF001438">
    <property type="entry name" value="4pyrrol_synth_OHMeBilane_synth"/>
    <property type="match status" value="1"/>
</dbReference>
<reference evidence="7 8" key="1">
    <citation type="submission" date="2019-10" db="EMBL/GenBank/DDBJ databases">
        <title>Genome Sequences from Six Type Strain Members of the Archaeal Family Sulfolobaceae: Acidianus ambivalens, Acidianus infernus, Metallosphaera prunae, Stygiolobus azoricus, Sulfolobus metallicus, and Sulfurisphaera ohwakuensis.</title>
        <authorList>
            <person name="Counts J.A."/>
            <person name="Kelly R.M."/>
        </authorList>
    </citation>
    <scope>NUCLEOTIDE SEQUENCE [LARGE SCALE GENOMIC DNA]</scope>
    <source>
        <strain evidence="7 8">FC6</strain>
    </source>
</reference>
<dbReference type="InterPro" id="IPR022418">
    <property type="entry name" value="Porphobilinogen_deaminase_C"/>
</dbReference>
<comment type="catalytic activity">
    <reaction evidence="4">
        <text>4 porphobilinogen + H2O = hydroxymethylbilane + 4 NH4(+)</text>
        <dbReference type="Rhea" id="RHEA:13185"/>
        <dbReference type="ChEBI" id="CHEBI:15377"/>
        <dbReference type="ChEBI" id="CHEBI:28938"/>
        <dbReference type="ChEBI" id="CHEBI:57845"/>
        <dbReference type="ChEBI" id="CHEBI:58126"/>
        <dbReference type="EC" id="2.5.1.61"/>
    </reaction>
</comment>
<proteinExistence type="inferred from homology"/>
<dbReference type="PANTHER" id="PTHR11557:SF0">
    <property type="entry name" value="PORPHOBILINOGEN DEAMINASE"/>
    <property type="match status" value="1"/>
</dbReference>
<comment type="similarity">
    <text evidence="1 4">Belongs to the HMBS family.</text>
</comment>
<dbReference type="PANTHER" id="PTHR11557">
    <property type="entry name" value="PORPHOBILINOGEN DEAMINASE"/>
    <property type="match status" value="1"/>
</dbReference>
<evidence type="ECO:0000313" key="7">
    <source>
        <dbReference type="EMBL" id="QGR18688.1"/>
    </source>
</evidence>
<dbReference type="AlphaFoldDB" id="A0A650CLQ6"/>
<dbReference type="GeneID" id="42797585"/>
<dbReference type="EMBL" id="CP045483">
    <property type="protein sequence ID" value="QGR18688.1"/>
    <property type="molecule type" value="Genomic_DNA"/>
</dbReference>
<feature type="domain" description="Porphobilinogen deaminase N-terminal" evidence="5">
    <location>
        <begin position="4"/>
        <end position="208"/>
    </location>
</feature>
<evidence type="ECO:0000259" key="5">
    <source>
        <dbReference type="Pfam" id="PF01379"/>
    </source>
</evidence>
<dbReference type="InterPro" id="IPR022419">
    <property type="entry name" value="Porphobilin_deaminase_cofac_BS"/>
</dbReference>
<dbReference type="OrthoDB" id="8042at2157"/>
<dbReference type="GO" id="GO:0004418">
    <property type="term" value="F:hydroxymethylbilane synthase activity"/>
    <property type="evidence" value="ECO:0007669"/>
    <property type="project" value="UniProtKB-UniRule"/>
</dbReference>
<dbReference type="Pfam" id="PF01379">
    <property type="entry name" value="Porphobil_deam"/>
    <property type="match status" value="1"/>
</dbReference>
<dbReference type="GO" id="GO:0006782">
    <property type="term" value="P:protoporphyrinogen IX biosynthetic process"/>
    <property type="evidence" value="ECO:0007669"/>
    <property type="project" value="UniProtKB-UniRule"/>
</dbReference>
<feature type="modified residue" description="S-(dipyrrolylmethanemethyl)cysteine" evidence="4">
    <location>
        <position position="241"/>
    </location>
</feature>
<gene>
    <name evidence="4 7" type="primary">hemC</name>
    <name evidence="7" type="ORF">D1868_00865</name>
</gene>
<dbReference type="HAMAP" id="MF_00260">
    <property type="entry name" value="Porphobil_deam"/>
    <property type="match status" value="1"/>
</dbReference>
<name>A0A650CLQ6_9CREN</name>
<comment type="miscellaneous">
    <text evidence="4">The porphobilinogen subunits are added to the dipyrromethane group.</text>
</comment>
<dbReference type="PROSITE" id="PS00533">
    <property type="entry name" value="PORPHOBILINOGEN_DEAM"/>
    <property type="match status" value="1"/>
</dbReference>
<evidence type="ECO:0000256" key="3">
    <source>
        <dbReference type="ARBA" id="ARBA00023244"/>
    </source>
</evidence>
<accession>A0A650CLQ6</accession>
<comment type="cofactor">
    <cofactor evidence="4">
        <name>dipyrromethane</name>
        <dbReference type="ChEBI" id="CHEBI:60342"/>
    </cofactor>
    <text evidence="4">Binds 1 dipyrromethane group covalently.</text>
</comment>
<evidence type="ECO:0000259" key="6">
    <source>
        <dbReference type="Pfam" id="PF03900"/>
    </source>
</evidence>
<dbReference type="NCBIfam" id="TIGR00212">
    <property type="entry name" value="hemC"/>
    <property type="match status" value="1"/>
</dbReference>
<dbReference type="RefSeq" id="WP_156004898.1">
    <property type="nucleotide sequence ID" value="NZ_CP045483.1"/>
</dbReference>
<evidence type="ECO:0000256" key="1">
    <source>
        <dbReference type="ARBA" id="ARBA00005638"/>
    </source>
</evidence>
<keyword evidence="3 4" id="KW-0627">Porphyrin biosynthesis</keyword>
<dbReference type="EC" id="2.5.1.61" evidence="4"/>
<keyword evidence="2 4" id="KW-0808">Transferase</keyword>
<dbReference type="InterPro" id="IPR000860">
    <property type="entry name" value="HemC"/>
</dbReference>
<dbReference type="InterPro" id="IPR036803">
    <property type="entry name" value="Porphobilinogen_deaminase_C_sf"/>
</dbReference>
<sequence length="304" mass="33908">MNKIRIAARGSKLSRIQVRMVEDKLNKLGIETSFVEVKTKADLFQASPLSQLGKGVFEKEVNQAVINGEADIAVHSMKDMLSETPPGLELYAVLKRDPPFDVLISLSHKGLFELESGKVIGTSSIRRKNSIVFYRKDLSVRDLRGNIDTRLRKLFEGEYDAIIVAEASITRLAAYDHQYQGINYSKFDPTLLTPEANQGIIAIVGKSNSPLKDLFRKLNDEKTYHEAIAERTALNIIGGGCHSPLGVLFEELDEGEYRGIMTFTNGRKKITVEGIFRGKPEEVGEELGKQLLKEIKDEGIVIKT</sequence>
<feature type="domain" description="Porphobilinogen deaminase C-terminal" evidence="6">
    <location>
        <begin position="226"/>
        <end position="292"/>
    </location>
</feature>
<keyword evidence="8" id="KW-1185">Reference proteome</keyword>
<evidence type="ECO:0000313" key="8">
    <source>
        <dbReference type="Proteomes" id="UP000423396"/>
    </source>
</evidence>
<dbReference type="Gene3D" id="3.30.160.40">
    <property type="entry name" value="Porphobilinogen deaminase, C-terminal domain"/>
    <property type="match status" value="1"/>
</dbReference>